<protein>
    <recommendedName>
        <fullName evidence="3">Nuclear transport factor 2 family protein</fullName>
    </recommendedName>
</protein>
<dbReference type="RefSeq" id="WP_156145528.1">
    <property type="nucleotide sequence ID" value="NZ_CP047166.1"/>
</dbReference>
<gene>
    <name evidence="1" type="ORF">GQA70_07750</name>
</gene>
<reference evidence="1 2" key="1">
    <citation type="submission" date="2019-12" db="EMBL/GenBank/DDBJ databases">
        <title>Complete Genome Sequence of a Quorum-Sensing Bacterium,Rhodobacteraceae bacterium C31, Isolated from a marine microalgae symbiotic bacteria.</title>
        <authorList>
            <person name="Zhang Y."/>
        </authorList>
    </citation>
    <scope>NUCLEOTIDE SEQUENCE [LARGE SCALE GENOMIC DNA]</scope>
    <source>
        <strain evidence="1 2">C31</strain>
    </source>
</reference>
<evidence type="ECO:0000313" key="2">
    <source>
        <dbReference type="Proteomes" id="UP000596387"/>
    </source>
</evidence>
<keyword evidence="2" id="KW-1185">Reference proteome</keyword>
<organism evidence="1 2">
    <name type="scientific">Ponticoccus alexandrii</name>
    <dbReference type="NCBI Taxonomy" id="1943633"/>
    <lineage>
        <taxon>Bacteria</taxon>
        <taxon>Pseudomonadati</taxon>
        <taxon>Pseudomonadota</taxon>
        <taxon>Alphaproteobacteria</taxon>
        <taxon>Rhodobacterales</taxon>
        <taxon>Roseobacteraceae</taxon>
        <taxon>Ponticoccus</taxon>
    </lineage>
</organism>
<evidence type="ECO:0000313" key="1">
    <source>
        <dbReference type="EMBL" id="QRF66206.1"/>
    </source>
</evidence>
<name>A0ABX7F7U4_9RHOB</name>
<accession>A0ABX7F7U4</accession>
<sequence>MRQDITIPSFFAVALMSVSTPAAQAQDRDSVFADYAAYAAFVDRHIMERDFVPMIQRLGGRDEYTIEQMNGINGQLLNAWPRDFEKVTVFNETDLGGGVRQEGRMYWTGQSYAYYYAILHEQDAQVTVLNFYLHTSITEIMNRF</sequence>
<proteinExistence type="predicted"/>
<dbReference type="EMBL" id="CP047166">
    <property type="protein sequence ID" value="QRF66206.1"/>
    <property type="molecule type" value="Genomic_DNA"/>
</dbReference>
<evidence type="ECO:0008006" key="3">
    <source>
        <dbReference type="Google" id="ProtNLM"/>
    </source>
</evidence>
<dbReference type="Proteomes" id="UP000596387">
    <property type="component" value="Chromosome"/>
</dbReference>